<dbReference type="PANTHER" id="PTHR33112:SF10">
    <property type="entry name" value="TOL"/>
    <property type="match status" value="1"/>
</dbReference>
<dbReference type="InterPro" id="IPR010730">
    <property type="entry name" value="HET"/>
</dbReference>
<dbReference type="PANTHER" id="PTHR33112">
    <property type="entry name" value="DOMAIN PROTEIN, PUTATIVE-RELATED"/>
    <property type="match status" value="1"/>
</dbReference>
<dbReference type="OrthoDB" id="4161196at2759"/>
<evidence type="ECO:0000313" key="3">
    <source>
        <dbReference type="Proteomes" id="UP000250266"/>
    </source>
</evidence>
<feature type="domain" description="Heterokaryon incompatibility" evidence="1">
    <location>
        <begin position="125"/>
        <end position="273"/>
    </location>
</feature>
<dbReference type="Pfam" id="PF06985">
    <property type="entry name" value="HET"/>
    <property type="match status" value="1"/>
</dbReference>
<reference evidence="2 3" key="1">
    <citation type="journal article" date="2016" name="Nat. Commun.">
        <title>Ectomycorrhizal ecology is imprinted in the genome of the dominant symbiotic fungus Cenococcum geophilum.</title>
        <authorList>
            <consortium name="DOE Joint Genome Institute"/>
            <person name="Peter M."/>
            <person name="Kohler A."/>
            <person name="Ohm R.A."/>
            <person name="Kuo A."/>
            <person name="Krutzmann J."/>
            <person name="Morin E."/>
            <person name="Arend M."/>
            <person name="Barry K.W."/>
            <person name="Binder M."/>
            <person name="Choi C."/>
            <person name="Clum A."/>
            <person name="Copeland A."/>
            <person name="Grisel N."/>
            <person name="Haridas S."/>
            <person name="Kipfer T."/>
            <person name="LaButti K."/>
            <person name="Lindquist E."/>
            <person name="Lipzen A."/>
            <person name="Maire R."/>
            <person name="Meier B."/>
            <person name="Mihaltcheva S."/>
            <person name="Molinier V."/>
            <person name="Murat C."/>
            <person name="Poggeler S."/>
            <person name="Quandt C.A."/>
            <person name="Sperisen C."/>
            <person name="Tritt A."/>
            <person name="Tisserant E."/>
            <person name="Crous P.W."/>
            <person name="Henrissat B."/>
            <person name="Nehls U."/>
            <person name="Egli S."/>
            <person name="Spatafora J.W."/>
            <person name="Grigoriev I.V."/>
            <person name="Martin F.M."/>
        </authorList>
    </citation>
    <scope>NUCLEOTIDE SEQUENCE [LARGE SCALE GENOMIC DNA]</scope>
    <source>
        <strain evidence="2 3">CBS 459.81</strain>
    </source>
</reference>
<sequence>MRIFDAGFERASPIYPVRPVRIYREGSNLLAGGLGQPVLRICAGPDHTATQATQIGLPTLPQAGSPTHFKLLHEWLRVCDEDHKKFGCHAETDGKLPTRVLDVGDKHNPGLLRLYCTDQSDRGKYVALSHCWGKPTPEERERSCTFTTNISARCQKIDFKGLAKTFQDAVTVTRELGKRYLWIDSLCIVQDDPADWEREARLMETVFSEAYCTIAATSASGSTVGFLGTRPAKQYIRVSGGSDSQLYLCETVDDFTGDVVDGVLNKRGWVYQERALSRRMIHFTANQTYWECGQGIHCETMTRMKNPTAQFLGDPQFPKVALRRNHTKRIRLFEILFETYSNLGLTMASDRSFAIAGLERRMAKALESEIAFGIFKSYIHRSLFWRRSGDKMMKKIEYPKNRPVPSWSWMAYDGTITYVDIPTNEVEWSSDVQLSISNTQDSNVTPDPELRALVVGFNIIEIAREKWRLILDVKDDADIQKLRCVILGREISSHNGPDQIYHVLVVSPSSWPYVGYERMGVATVQRRHIMIEQGGLQVKII</sequence>
<organism evidence="2 3">
    <name type="scientific">Lepidopterella palustris CBS 459.81</name>
    <dbReference type="NCBI Taxonomy" id="1314670"/>
    <lineage>
        <taxon>Eukaryota</taxon>
        <taxon>Fungi</taxon>
        <taxon>Dikarya</taxon>
        <taxon>Ascomycota</taxon>
        <taxon>Pezizomycotina</taxon>
        <taxon>Dothideomycetes</taxon>
        <taxon>Pleosporomycetidae</taxon>
        <taxon>Mytilinidiales</taxon>
        <taxon>Argynnaceae</taxon>
        <taxon>Lepidopterella</taxon>
    </lineage>
</organism>
<evidence type="ECO:0000259" key="1">
    <source>
        <dbReference type="Pfam" id="PF06985"/>
    </source>
</evidence>
<protein>
    <submittedName>
        <fullName evidence="2">HET-domain-containing protein</fullName>
    </submittedName>
</protein>
<proteinExistence type="predicted"/>
<evidence type="ECO:0000313" key="2">
    <source>
        <dbReference type="EMBL" id="OCK75838.1"/>
    </source>
</evidence>
<name>A0A8E2E280_9PEZI</name>
<dbReference type="EMBL" id="KV745269">
    <property type="protein sequence ID" value="OCK75838.1"/>
    <property type="molecule type" value="Genomic_DNA"/>
</dbReference>
<accession>A0A8E2E280</accession>
<dbReference type="AlphaFoldDB" id="A0A8E2E280"/>
<gene>
    <name evidence="2" type="ORF">K432DRAFT_361396</name>
</gene>
<dbReference type="Proteomes" id="UP000250266">
    <property type="component" value="Unassembled WGS sequence"/>
</dbReference>
<keyword evidence="3" id="KW-1185">Reference proteome</keyword>